<dbReference type="Proteomes" id="UP001150941">
    <property type="component" value="Unassembled WGS sequence"/>
</dbReference>
<comment type="caution">
    <text evidence="1">The sequence shown here is derived from an EMBL/GenBank/DDBJ whole genome shotgun (WGS) entry which is preliminary data.</text>
</comment>
<dbReference type="AlphaFoldDB" id="A0A9W9NYM4"/>
<evidence type="ECO:0000313" key="2">
    <source>
        <dbReference type="Proteomes" id="UP001150941"/>
    </source>
</evidence>
<dbReference type="GeneID" id="83201725"/>
<proteinExistence type="predicted"/>
<dbReference type="PANTHER" id="PTHR40628">
    <property type="entry name" value="CHROMO DOMAIN-CONTAINING PROTEIN"/>
    <property type="match status" value="1"/>
</dbReference>
<name>A0A9W9NYM4_9EURO</name>
<evidence type="ECO:0000313" key="1">
    <source>
        <dbReference type="EMBL" id="KAJ5232169.1"/>
    </source>
</evidence>
<dbReference type="EMBL" id="JAPQKS010000004">
    <property type="protein sequence ID" value="KAJ5232169.1"/>
    <property type="molecule type" value="Genomic_DNA"/>
</dbReference>
<sequence>MPQFSFISRNQSIERLHIPMMSSSLNDTGDALLPCPTWLWSTNSDVNVAKDRSWFGDDYVPFKSFFTTLSGDAVEVVGIGSVDLPVQTTPTDANSNGTLRLNNVLHAPGVVCNLIAQSEFAYGDFQVGFYGRPDGSSRGGISTCDTNSQIAFFRPDGRFFEVKLSEPPIGPRVGPSPFKPDVLYQINAFWPRSERERFLNMQASGKRTDAENAWIKKHYGTEFKFLAMHGLSIYKEEDREEGRAIMRAFMDSDEEPMTHA</sequence>
<keyword evidence="2" id="KW-1185">Reference proteome</keyword>
<dbReference type="OrthoDB" id="4232400at2759"/>
<reference evidence="1" key="1">
    <citation type="submission" date="2022-11" db="EMBL/GenBank/DDBJ databases">
        <authorList>
            <person name="Petersen C."/>
        </authorList>
    </citation>
    <scope>NUCLEOTIDE SEQUENCE</scope>
    <source>
        <strain evidence="1">IBT 19713</strain>
    </source>
</reference>
<dbReference type="RefSeq" id="XP_058330162.1">
    <property type="nucleotide sequence ID" value="XM_058474422.1"/>
</dbReference>
<reference evidence="1" key="2">
    <citation type="journal article" date="2023" name="IMA Fungus">
        <title>Comparative genomic study of the Penicillium genus elucidates a diverse pangenome and 15 lateral gene transfer events.</title>
        <authorList>
            <person name="Petersen C."/>
            <person name="Sorensen T."/>
            <person name="Nielsen M.R."/>
            <person name="Sondergaard T.E."/>
            <person name="Sorensen J.L."/>
            <person name="Fitzpatrick D.A."/>
            <person name="Frisvad J.C."/>
            <person name="Nielsen K.L."/>
        </authorList>
    </citation>
    <scope>NUCLEOTIDE SEQUENCE</scope>
    <source>
        <strain evidence="1">IBT 19713</strain>
    </source>
</reference>
<organism evidence="1 2">
    <name type="scientific">Penicillium chermesinum</name>
    <dbReference type="NCBI Taxonomy" id="63820"/>
    <lineage>
        <taxon>Eukaryota</taxon>
        <taxon>Fungi</taxon>
        <taxon>Dikarya</taxon>
        <taxon>Ascomycota</taxon>
        <taxon>Pezizomycotina</taxon>
        <taxon>Eurotiomycetes</taxon>
        <taxon>Eurotiomycetidae</taxon>
        <taxon>Eurotiales</taxon>
        <taxon>Aspergillaceae</taxon>
        <taxon>Penicillium</taxon>
    </lineage>
</organism>
<protein>
    <submittedName>
        <fullName evidence="1">Uncharacterized protein</fullName>
    </submittedName>
</protein>
<dbReference type="PANTHER" id="PTHR40628:SF1">
    <property type="entry name" value="CHROMO DOMAIN-CONTAINING PROTEIN"/>
    <property type="match status" value="1"/>
</dbReference>
<accession>A0A9W9NYM4</accession>
<gene>
    <name evidence="1" type="ORF">N7468_005125</name>
</gene>